<dbReference type="InterPro" id="IPR022890">
    <property type="entry name" value="Fd--NADP_Rdtase_type_2"/>
</dbReference>
<dbReference type="EMBL" id="CAKKNS010000004">
    <property type="protein sequence ID" value="CAH0416851.1"/>
    <property type="molecule type" value="Genomic_DNA"/>
</dbReference>
<protein>
    <recommendedName>
        <fullName evidence="6">Ferredoxin--NADP reductase</fullName>
        <shortName evidence="6">FNR</shortName>
        <shortName evidence="6">Fd-NADP(+) reductase</shortName>
        <ecNumber evidence="6">1.18.1.2</ecNumber>
    </recommendedName>
</protein>
<evidence type="ECO:0000256" key="5">
    <source>
        <dbReference type="ARBA" id="ARBA00023002"/>
    </source>
</evidence>
<feature type="binding site" evidence="6">
    <location>
        <position position="46"/>
    </location>
    <ligand>
        <name>FAD</name>
        <dbReference type="ChEBI" id="CHEBI:57692"/>
    </ligand>
</feature>
<feature type="binding site" evidence="6">
    <location>
        <position position="86"/>
    </location>
    <ligand>
        <name>FAD</name>
        <dbReference type="ChEBI" id="CHEBI:57692"/>
    </ligand>
</feature>
<sequence>MQDVDVTIIGGGPVGLFAAYYARLRDLNVRVVESLATVGGQVSTLYPQKQILDVAGFPHVTGAKLVQQLTEQAEQLAPEIVTATTVADVQLTDDGHFQVSTTAGEFQSGAVIIATGGGNFTPRTLPLPTTDVNVEQHVHYFVGDGKQFTGKRVLVAGGGDSAIDSALYLLDHASAVHLMHRRPSFRALEHSVNQLLASDVKLETPFLIENITATADGSLAVTMHEVMGDTIKVIEVDEVLVSYGFISENTTMQQWQVQPTQTPQGISVDQTLQTDIAGLFVIGDAATYPGRTELLSTGFGEAPLAVNAAVRFLDPTKRGPIHSSSLHIENGQITK</sequence>
<feature type="binding site" evidence="6">
    <location>
        <position position="120"/>
    </location>
    <ligand>
        <name>FAD</name>
        <dbReference type="ChEBI" id="CHEBI:57692"/>
    </ligand>
</feature>
<dbReference type="PANTHER" id="PTHR48105">
    <property type="entry name" value="THIOREDOXIN REDUCTASE 1-RELATED-RELATED"/>
    <property type="match status" value="1"/>
</dbReference>
<keyword evidence="3 6" id="KW-0274">FAD</keyword>
<dbReference type="Gene3D" id="3.50.50.60">
    <property type="entry name" value="FAD/NAD(P)-binding domain"/>
    <property type="match status" value="2"/>
</dbReference>
<dbReference type="PRINTS" id="PR00368">
    <property type="entry name" value="FADPNR"/>
</dbReference>
<keyword evidence="2 6" id="KW-0285">Flavoprotein</keyword>
<comment type="subunit">
    <text evidence="1 6">Homodimer.</text>
</comment>
<dbReference type="EC" id="1.18.1.2" evidence="6"/>
<feature type="binding site" evidence="6">
    <location>
        <position position="41"/>
    </location>
    <ligand>
        <name>FAD</name>
        <dbReference type="ChEBI" id="CHEBI:57692"/>
    </ligand>
</feature>
<evidence type="ECO:0000259" key="7">
    <source>
        <dbReference type="Pfam" id="PF07992"/>
    </source>
</evidence>
<proteinExistence type="inferred from homology"/>
<comment type="catalytic activity">
    <reaction evidence="6">
        <text>2 reduced [2Fe-2S]-[ferredoxin] + NADP(+) + H(+) = 2 oxidized [2Fe-2S]-[ferredoxin] + NADPH</text>
        <dbReference type="Rhea" id="RHEA:20125"/>
        <dbReference type="Rhea" id="RHEA-COMP:10000"/>
        <dbReference type="Rhea" id="RHEA-COMP:10001"/>
        <dbReference type="ChEBI" id="CHEBI:15378"/>
        <dbReference type="ChEBI" id="CHEBI:33737"/>
        <dbReference type="ChEBI" id="CHEBI:33738"/>
        <dbReference type="ChEBI" id="CHEBI:57783"/>
        <dbReference type="ChEBI" id="CHEBI:58349"/>
        <dbReference type="EC" id="1.18.1.2"/>
    </reaction>
</comment>
<dbReference type="HAMAP" id="MF_01685">
    <property type="entry name" value="FENR2"/>
    <property type="match status" value="1"/>
</dbReference>
<keyword evidence="5 6" id="KW-0560">Oxidoreductase</keyword>
<dbReference type="InterPro" id="IPR023753">
    <property type="entry name" value="FAD/NAD-binding_dom"/>
</dbReference>
<evidence type="ECO:0000256" key="2">
    <source>
        <dbReference type="ARBA" id="ARBA00022630"/>
    </source>
</evidence>
<dbReference type="PRINTS" id="PR00469">
    <property type="entry name" value="PNDRDTASEII"/>
</dbReference>
<dbReference type="InterPro" id="IPR050097">
    <property type="entry name" value="Ferredoxin-NADP_redctase_2"/>
</dbReference>
<accession>A0ABM8Z7Y2</accession>
<feature type="binding site" evidence="6">
    <location>
        <position position="284"/>
    </location>
    <ligand>
        <name>FAD</name>
        <dbReference type="ChEBI" id="CHEBI:57692"/>
    </ligand>
</feature>
<evidence type="ECO:0000313" key="9">
    <source>
        <dbReference type="Proteomes" id="UP000789707"/>
    </source>
</evidence>
<dbReference type="InterPro" id="IPR036188">
    <property type="entry name" value="FAD/NAD-bd_sf"/>
</dbReference>
<comment type="caution">
    <text evidence="8">The sequence shown here is derived from an EMBL/GenBank/DDBJ whole genome shotgun (WGS) entry which is preliminary data.</text>
</comment>
<comment type="cofactor">
    <cofactor evidence="6">
        <name>FAD</name>
        <dbReference type="ChEBI" id="CHEBI:57692"/>
    </cofactor>
    <text evidence="6">Binds 1 FAD per subunit.</text>
</comment>
<evidence type="ECO:0000256" key="6">
    <source>
        <dbReference type="HAMAP-Rule" id="MF_01685"/>
    </source>
</evidence>
<evidence type="ECO:0000313" key="8">
    <source>
        <dbReference type="EMBL" id="CAH0416851.1"/>
    </source>
</evidence>
<keyword evidence="4 6" id="KW-0521">NADP</keyword>
<comment type="caution">
    <text evidence="6">Lacks conserved residue(s) required for the propagation of feature annotation.</text>
</comment>
<feature type="binding site" evidence="6">
    <location>
        <position position="33"/>
    </location>
    <ligand>
        <name>FAD</name>
        <dbReference type="ChEBI" id="CHEBI:57692"/>
    </ligand>
</feature>
<organism evidence="8 9">
    <name type="scientific">Periweissella fabaria</name>
    <dbReference type="NCBI Taxonomy" id="546157"/>
    <lineage>
        <taxon>Bacteria</taxon>
        <taxon>Bacillati</taxon>
        <taxon>Bacillota</taxon>
        <taxon>Bacilli</taxon>
        <taxon>Lactobacillales</taxon>
        <taxon>Lactobacillaceae</taxon>
        <taxon>Periweissella</taxon>
    </lineage>
</organism>
<gene>
    <name evidence="8" type="primary">yumC</name>
    <name evidence="8" type="ORF">WFA24289_01164</name>
</gene>
<dbReference type="RefSeq" id="WP_230096888.1">
    <property type="nucleotide sequence ID" value="NZ_CAKKNS010000004.1"/>
</dbReference>
<evidence type="ECO:0000256" key="3">
    <source>
        <dbReference type="ARBA" id="ARBA00022827"/>
    </source>
</evidence>
<reference evidence="8 9" key="1">
    <citation type="submission" date="2021-11" db="EMBL/GenBank/DDBJ databases">
        <authorList>
            <person name="Depoorter E."/>
        </authorList>
    </citation>
    <scope>NUCLEOTIDE SEQUENCE [LARGE SCALE GENOMIC DNA]</scope>
    <source>
        <strain evidence="8 9">LMG 24289</strain>
    </source>
</reference>
<dbReference type="GO" id="GO:0004324">
    <property type="term" value="F:ferredoxin-NADP+ reductase activity"/>
    <property type="evidence" value="ECO:0007669"/>
    <property type="project" value="UniProtKB-EC"/>
</dbReference>
<comment type="similarity">
    <text evidence="6">Belongs to the ferredoxin--NADP reductase type 2 family.</text>
</comment>
<dbReference type="Pfam" id="PF07992">
    <property type="entry name" value="Pyr_redox_2"/>
    <property type="match status" value="1"/>
</dbReference>
<name>A0ABM8Z7Y2_9LACO</name>
<feature type="domain" description="FAD/NAD(P)-binding" evidence="7">
    <location>
        <begin position="5"/>
        <end position="296"/>
    </location>
</feature>
<evidence type="ECO:0000256" key="4">
    <source>
        <dbReference type="ARBA" id="ARBA00022857"/>
    </source>
</evidence>
<keyword evidence="9" id="KW-1185">Reference proteome</keyword>
<dbReference type="Proteomes" id="UP000789707">
    <property type="component" value="Unassembled WGS sequence"/>
</dbReference>
<feature type="binding site" evidence="6">
    <location>
        <position position="324"/>
    </location>
    <ligand>
        <name>FAD</name>
        <dbReference type="ChEBI" id="CHEBI:57692"/>
    </ligand>
</feature>
<dbReference type="SUPFAM" id="SSF51905">
    <property type="entry name" value="FAD/NAD(P)-binding domain"/>
    <property type="match status" value="1"/>
</dbReference>
<evidence type="ECO:0000256" key="1">
    <source>
        <dbReference type="ARBA" id="ARBA00011738"/>
    </source>
</evidence>